<feature type="compositionally biased region" description="Basic and acidic residues" evidence="1">
    <location>
        <begin position="612"/>
        <end position="627"/>
    </location>
</feature>
<evidence type="ECO:0000256" key="1">
    <source>
        <dbReference type="SAM" id="MobiDB-lite"/>
    </source>
</evidence>
<dbReference type="Proteomes" id="UP001166286">
    <property type="component" value="Unassembled WGS sequence"/>
</dbReference>
<dbReference type="InterPro" id="IPR011993">
    <property type="entry name" value="PH-like_dom_sf"/>
</dbReference>
<feature type="region of interest" description="Disordered" evidence="1">
    <location>
        <begin position="1535"/>
        <end position="1566"/>
    </location>
</feature>
<reference evidence="3" key="1">
    <citation type="submission" date="2023-03" db="EMBL/GenBank/DDBJ databases">
        <title>Complete genome of Cladonia borealis.</title>
        <authorList>
            <person name="Park H."/>
        </authorList>
    </citation>
    <scope>NUCLEOTIDE SEQUENCE</scope>
    <source>
        <strain evidence="3">ANT050790</strain>
    </source>
</reference>
<feature type="region of interest" description="Disordered" evidence="1">
    <location>
        <begin position="1082"/>
        <end position="1141"/>
    </location>
</feature>
<feature type="region of interest" description="Disordered" evidence="1">
    <location>
        <begin position="404"/>
        <end position="506"/>
    </location>
</feature>
<comment type="caution">
    <text evidence="3">The sequence shown here is derived from an EMBL/GenBank/DDBJ whole genome shotgun (WGS) entry which is preliminary data.</text>
</comment>
<dbReference type="EMBL" id="JAFEKC020000001">
    <property type="protein sequence ID" value="KAK0517178.1"/>
    <property type="molecule type" value="Genomic_DNA"/>
</dbReference>
<feature type="region of interest" description="Disordered" evidence="1">
    <location>
        <begin position="954"/>
        <end position="1010"/>
    </location>
</feature>
<feature type="compositionally biased region" description="Polar residues" evidence="1">
    <location>
        <begin position="105"/>
        <end position="118"/>
    </location>
</feature>
<feature type="compositionally biased region" description="Low complexity" evidence="1">
    <location>
        <begin position="134"/>
        <end position="147"/>
    </location>
</feature>
<feature type="compositionally biased region" description="Polar residues" evidence="1">
    <location>
        <begin position="700"/>
        <end position="712"/>
    </location>
</feature>
<dbReference type="PANTHER" id="PTHR10663:SF373">
    <property type="entry name" value="PH AND SEC7 DOMAIN-CONTAINING PROTEIN C11E3.11C"/>
    <property type="match status" value="1"/>
</dbReference>
<evidence type="ECO:0000259" key="2">
    <source>
        <dbReference type="PROSITE" id="PS50190"/>
    </source>
</evidence>
<dbReference type="PROSITE" id="PS50190">
    <property type="entry name" value="SEC7"/>
    <property type="match status" value="1"/>
</dbReference>
<evidence type="ECO:0000313" key="3">
    <source>
        <dbReference type="EMBL" id="KAK0517178.1"/>
    </source>
</evidence>
<feature type="region of interest" description="Disordered" evidence="1">
    <location>
        <begin position="539"/>
        <end position="738"/>
    </location>
</feature>
<feature type="region of interest" description="Disordered" evidence="1">
    <location>
        <begin position="198"/>
        <end position="220"/>
    </location>
</feature>
<feature type="region of interest" description="Disordered" evidence="1">
    <location>
        <begin position="1"/>
        <end position="164"/>
    </location>
</feature>
<accession>A0AA39RBE8</accession>
<feature type="compositionally biased region" description="Pro residues" evidence="1">
    <location>
        <begin position="450"/>
        <end position="461"/>
    </location>
</feature>
<gene>
    <name evidence="3" type="ORF">JMJ35_000333</name>
</gene>
<feature type="compositionally biased region" description="Basic and acidic residues" evidence="1">
    <location>
        <begin position="575"/>
        <end position="589"/>
    </location>
</feature>
<dbReference type="SUPFAM" id="SSF50729">
    <property type="entry name" value="PH domain-like"/>
    <property type="match status" value="1"/>
</dbReference>
<organism evidence="3 4">
    <name type="scientific">Cladonia borealis</name>
    <dbReference type="NCBI Taxonomy" id="184061"/>
    <lineage>
        <taxon>Eukaryota</taxon>
        <taxon>Fungi</taxon>
        <taxon>Dikarya</taxon>
        <taxon>Ascomycota</taxon>
        <taxon>Pezizomycotina</taxon>
        <taxon>Lecanoromycetes</taxon>
        <taxon>OSLEUM clade</taxon>
        <taxon>Lecanoromycetidae</taxon>
        <taxon>Lecanorales</taxon>
        <taxon>Lecanorineae</taxon>
        <taxon>Cladoniaceae</taxon>
        <taxon>Cladonia</taxon>
    </lineage>
</organism>
<feature type="compositionally biased region" description="Basic and acidic residues" evidence="1">
    <location>
        <begin position="634"/>
        <end position="644"/>
    </location>
</feature>
<dbReference type="GO" id="GO:0005085">
    <property type="term" value="F:guanyl-nucleotide exchange factor activity"/>
    <property type="evidence" value="ECO:0007669"/>
    <property type="project" value="InterPro"/>
</dbReference>
<dbReference type="InterPro" id="IPR041681">
    <property type="entry name" value="PH_9"/>
</dbReference>
<dbReference type="Gene3D" id="1.10.1000.11">
    <property type="entry name" value="Arf Nucleotide-binding Site Opener,domain 2"/>
    <property type="match status" value="1"/>
</dbReference>
<feature type="compositionally biased region" description="Basic residues" evidence="1">
    <location>
        <begin position="39"/>
        <end position="48"/>
    </location>
</feature>
<dbReference type="SUPFAM" id="SSF48425">
    <property type="entry name" value="Sec7 domain"/>
    <property type="match status" value="1"/>
</dbReference>
<evidence type="ECO:0000313" key="4">
    <source>
        <dbReference type="Proteomes" id="UP001166286"/>
    </source>
</evidence>
<feature type="domain" description="SEC7" evidence="2">
    <location>
        <begin position="757"/>
        <end position="942"/>
    </location>
</feature>
<dbReference type="Gene3D" id="2.30.29.30">
    <property type="entry name" value="Pleckstrin-homology domain (PH domain)/Phosphotyrosine-binding domain (PTB)"/>
    <property type="match status" value="1"/>
</dbReference>
<proteinExistence type="predicted"/>
<dbReference type="InterPro" id="IPR035999">
    <property type="entry name" value="Sec7_dom_sf"/>
</dbReference>
<dbReference type="InterPro" id="IPR000904">
    <property type="entry name" value="Sec7_dom"/>
</dbReference>
<dbReference type="InterPro" id="IPR023394">
    <property type="entry name" value="Sec7_C_sf"/>
</dbReference>
<dbReference type="PANTHER" id="PTHR10663">
    <property type="entry name" value="GUANYL-NUCLEOTIDE EXCHANGE FACTOR"/>
    <property type="match status" value="1"/>
</dbReference>
<dbReference type="SMART" id="SM00222">
    <property type="entry name" value="Sec7"/>
    <property type="match status" value="1"/>
</dbReference>
<keyword evidence="4" id="KW-1185">Reference proteome</keyword>
<feature type="compositionally biased region" description="Basic residues" evidence="1">
    <location>
        <begin position="307"/>
        <end position="323"/>
    </location>
</feature>
<dbReference type="Pfam" id="PF01369">
    <property type="entry name" value="Sec7"/>
    <property type="match status" value="1"/>
</dbReference>
<sequence length="1566" mass="172959">MMINRRDTPAPQMQRAPPNLRSAPPKENVYGSTPQTPRNKTRTKRASKVQRNTPHEAYVDSNVRSAADQNVPDERISHDLSLTDNGRHSVVDNMLMSLNPDQPPLFSSTQDHPTQSADSDLASPPGTANRHLHSSSLSSEFSFPSDDSPNRRGRRSNSSTNFQSALSRINSVHVDGEVADATGARLYSAQRAGARGVEIPGWRGRKNSKGSGASSVDFGQMEGQTRFPHAFGRRSASFDTGDRNRVLLHSASSGSTQPQNQGSMSQPALYDDLEAAPTPTVPGGPRKDRTAAFSSRPTHTAPAAPMPHRRISNKSSKSHAAKQKRGDTVEWDALTPVAANTWSGRPASKQVQPMPAYLRSRNGSPVRQYSDPLISQRMDVHPAKDATRDRPGFFRRVFGSSKVQSPAHSELQAPQLPPASKVGTRTNSREGYAAPHKLSKPPPEEIYHPSPGPEPVPPPLVKKPSSFFRRRKKSTAEPMPLPVLPNHFQPSAQSHTESAQRSPVSSLRQVMNPYLDNPVQSDATQFAGTAEYTYTLQAKGSAEPTHQDHDARQDAGFNNPLRQAARDIPSANRESTSERLHLRPLERSSSKPYDSSFFHDDSSNETRLPGVADDHDFLRRDTVRLDHAPTSVPKDMRPRKENVKRQKHKDKNDYAIYHPPHRQSKDSPKDQALLTTLNSNLPPSPLTSKPTSGKSENREWLTSAQVTPTTKQPAKPGSAKDADRVWLQSPNSEEELRGSNVTLPIERAEVSPISDYQSASSTLPARKFRNGDTHFPKPTSEAIAHSLRLEHELVMEPRPLDQTAARRLYEGDETLVEKSMAAAYLGEPGTERTRLRQAYMELFDWQGLNILAALRDLCGRLYLKGEAQQVDRVLDAFSTRWCACNPNHGFIVRDVVHTICYSILLLNTDLHQAEIETKMNRQQFLKNVLPTLRRVVTDAAPDAFTNARASTLPPARALADSSHASPLFPETPEPRRSFEGQRPAYRLSQRPSDHTVHTSTPPESPVDFTSYLKDTPSMVKTPFHGKLSTWENRVEIVLKDVYNSIRLKPLPLHGNGAKELAAETQQSSHGLSAMTSSMLRRTPSVLSKAGSENVSYSRGGQPENRLGTGRWQSKNRSRPRLYPASTVASSRRSSIDEQSSVTSPSITSAWSRFSSFGKTQTSLSIDSFANSYPHGDYQQSIGFANALSQAIIREEGVPGEEEPLRAAPVLEDESLELAGAPWAKEGNLKHKYHLEAVEKKAKDRNWVDSFAVIEKGYMTLFSFNLNAKSLRQKAKNQKASGGVVGGGNWMDSAETLGTFLLRHTLASALPPPGYSKTRPHVWALSLPTGAVHLFQCGTPEIVKEFVSTANYWSARLSKEPIVGGISNIEYGWSESVINISLLNTERNGSQTVIVHSSGPNILGAPYSYHSRPSLQSSIKSTRSSLDQGAYRARLPGDRVAITDWTPPQQSLHASVLMEVDQLKNLVTYVENITEELQKHNELRAPMLLAFSPRHPNAAKAMSNWERKSSHLLREIIKFKTYIDCLKSAQTQKERIYAERGTTSAAPAAGEEQEGTKVDEEGAAVQA</sequence>
<feature type="compositionally biased region" description="Polar residues" evidence="1">
    <location>
        <begin position="488"/>
        <end position="506"/>
    </location>
</feature>
<feature type="region of interest" description="Disordered" evidence="1">
    <location>
        <begin position="274"/>
        <end position="327"/>
    </location>
</feature>
<name>A0AA39RBE8_9LECA</name>
<feature type="region of interest" description="Disordered" evidence="1">
    <location>
        <begin position="343"/>
        <end position="366"/>
    </location>
</feature>
<protein>
    <recommendedName>
        <fullName evidence="2">SEC7 domain-containing protein</fullName>
    </recommendedName>
</protein>
<feature type="compositionally biased region" description="Low complexity" evidence="1">
    <location>
        <begin position="673"/>
        <end position="692"/>
    </location>
</feature>
<dbReference type="GO" id="GO:0032012">
    <property type="term" value="P:regulation of ARF protein signal transduction"/>
    <property type="evidence" value="ECO:0007669"/>
    <property type="project" value="InterPro"/>
</dbReference>
<dbReference type="Pfam" id="PF15410">
    <property type="entry name" value="PH_9"/>
    <property type="match status" value="1"/>
</dbReference>